<keyword evidence="1" id="KW-0808">Transferase</keyword>
<dbReference type="EMBL" id="LR778114">
    <property type="protein sequence ID" value="CAB1128802.1"/>
    <property type="molecule type" value="Genomic_DNA"/>
</dbReference>
<name>A0A6F8ZGT4_9FIRM</name>
<dbReference type="Gene3D" id="3.30.200.20">
    <property type="entry name" value="Phosphorylase Kinase, domain 1"/>
    <property type="match status" value="1"/>
</dbReference>
<dbReference type="InterPro" id="IPR016477">
    <property type="entry name" value="Fructo-/Ketosamine-3-kinase"/>
</dbReference>
<dbReference type="Proteomes" id="UP000503399">
    <property type="component" value="Chromosome"/>
</dbReference>
<organism evidence="2 3">
    <name type="scientific">Candidatus Hydrogenisulfobacillus filiaventi</name>
    <dbReference type="NCBI Taxonomy" id="2707344"/>
    <lineage>
        <taxon>Bacteria</taxon>
        <taxon>Bacillati</taxon>
        <taxon>Bacillota</taxon>
        <taxon>Clostridia</taxon>
        <taxon>Eubacteriales</taxon>
        <taxon>Clostridiales Family XVII. Incertae Sedis</taxon>
        <taxon>Candidatus Hydrogenisulfobacillus</taxon>
    </lineage>
</organism>
<dbReference type="SUPFAM" id="SSF56112">
    <property type="entry name" value="Protein kinase-like (PK-like)"/>
    <property type="match status" value="1"/>
</dbReference>
<dbReference type="Gene3D" id="3.90.1200.10">
    <property type="match status" value="1"/>
</dbReference>
<dbReference type="AlphaFoldDB" id="A0A6F8ZGT4"/>
<comment type="similarity">
    <text evidence="1">Belongs to the fructosamine kinase family.</text>
</comment>
<dbReference type="PIRSF" id="PIRSF006221">
    <property type="entry name" value="Ketosamine-3-kinase"/>
    <property type="match status" value="1"/>
</dbReference>
<accession>A0A6F8ZGT4</accession>
<dbReference type="KEGG" id="hfv:R50_1296"/>
<dbReference type="PANTHER" id="PTHR12149:SF8">
    <property type="entry name" value="PROTEIN-RIBULOSAMINE 3-KINASE"/>
    <property type="match status" value="1"/>
</dbReference>
<dbReference type="InterPro" id="IPR011009">
    <property type="entry name" value="Kinase-like_dom_sf"/>
</dbReference>
<sequence>MSGHGPCARALAAVDPDGRKGWRCRPYRQAREAELLRLEDARGRPLALAKVYNGRRAAAKAEVERRGLEALAATGTVAVPAVVAAMPDGLVMDWIEPAGCPAGGALARTLGEDLAALHALPAPAYGLPFGNAVGVLSGPTPSYEQAGLFYVRERLDPLVTALAARGAPAALLDRLQAAREVLARRLPSPVPALLHGDLWSGNWLPGRGPDGRCRPYLIDPAVLWGDPVSELAFSECFGGFPAAFYEAYRALRPLPPDYRTWLRPAYQLYHALVHWWLFGDGYRSWVAELVELVLQAHPTH</sequence>
<gene>
    <name evidence="2" type="ORF">R50_1296</name>
</gene>
<dbReference type="PANTHER" id="PTHR12149">
    <property type="entry name" value="FRUCTOSAMINE 3 KINASE-RELATED PROTEIN"/>
    <property type="match status" value="1"/>
</dbReference>
<keyword evidence="3" id="KW-1185">Reference proteome</keyword>
<evidence type="ECO:0000313" key="2">
    <source>
        <dbReference type="EMBL" id="CAB1128802.1"/>
    </source>
</evidence>
<proteinExistence type="inferred from homology"/>
<keyword evidence="1" id="KW-0418">Kinase</keyword>
<reference evidence="2 3" key="1">
    <citation type="submission" date="2020-02" db="EMBL/GenBank/DDBJ databases">
        <authorList>
            <person name="Hogendoorn C."/>
        </authorList>
    </citation>
    <scope>NUCLEOTIDE SEQUENCE [LARGE SCALE GENOMIC DNA]</scope>
    <source>
        <strain evidence="2">R501</strain>
    </source>
</reference>
<evidence type="ECO:0008006" key="4">
    <source>
        <dbReference type="Google" id="ProtNLM"/>
    </source>
</evidence>
<evidence type="ECO:0000313" key="3">
    <source>
        <dbReference type="Proteomes" id="UP000503399"/>
    </source>
</evidence>
<dbReference type="GO" id="GO:0016301">
    <property type="term" value="F:kinase activity"/>
    <property type="evidence" value="ECO:0007669"/>
    <property type="project" value="UniProtKB-UniRule"/>
</dbReference>
<protein>
    <recommendedName>
        <fullName evidence="4">Fructosamine kinase</fullName>
    </recommendedName>
</protein>
<dbReference type="Pfam" id="PF03881">
    <property type="entry name" value="Fructosamin_kin"/>
    <property type="match status" value="1"/>
</dbReference>
<evidence type="ECO:0000256" key="1">
    <source>
        <dbReference type="PIRNR" id="PIRNR006221"/>
    </source>
</evidence>